<dbReference type="RefSeq" id="XP_066616679.1">
    <property type="nucleotide sequence ID" value="XM_066754778.1"/>
</dbReference>
<evidence type="ECO:0000259" key="7">
    <source>
        <dbReference type="PROSITE" id="PS50850"/>
    </source>
</evidence>
<evidence type="ECO:0000313" key="9">
    <source>
        <dbReference type="Proteomes" id="UP000054399"/>
    </source>
</evidence>
<keyword evidence="3 6" id="KW-1133">Transmembrane helix</keyword>
<feature type="transmembrane region" description="Helical" evidence="6">
    <location>
        <begin position="495"/>
        <end position="514"/>
    </location>
</feature>
<organism evidence="8 9">
    <name type="scientific">Cryptococcus tetragattii IND107</name>
    <dbReference type="NCBI Taxonomy" id="1296105"/>
    <lineage>
        <taxon>Eukaryota</taxon>
        <taxon>Fungi</taxon>
        <taxon>Dikarya</taxon>
        <taxon>Basidiomycota</taxon>
        <taxon>Agaricomycotina</taxon>
        <taxon>Tremellomycetes</taxon>
        <taxon>Tremellales</taxon>
        <taxon>Cryptococcaceae</taxon>
        <taxon>Cryptococcus</taxon>
        <taxon>Cryptococcus gattii species complex</taxon>
    </lineage>
</organism>
<keyword evidence="4 6" id="KW-0472">Membrane</keyword>
<dbReference type="Pfam" id="PF07690">
    <property type="entry name" value="MFS_1"/>
    <property type="match status" value="1"/>
</dbReference>
<feature type="transmembrane region" description="Helical" evidence="6">
    <location>
        <begin position="452"/>
        <end position="474"/>
    </location>
</feature>
<feature type="transmembrane region" description="Helical" evidence="6">
    <location>
        <begin position="589"/>
        <end position="609"/>
    </location>
</feature>
<sequence length="635" mass="69439">MASATNPGEVPQTSLSSQGQTNLRRQASRLSNTLTHMRSIEAYPPGDDKVIDLPPDRTEPSKDSEKQTLKGLNAIDIEHLPVDDDPREWSNRKKWTVLMIMTFAMLGPMMAPSIYNPVISDVREELRATEAELGLSISLYILFQGCTPVLWAAIAELNGRKPVYLVSYAIYVVALVVASRANSMPLLIVMRILQSTGSGPTVSLGAGSLADMYETHERGAKLGLFYGVPMIAPAVAPLIGGALGQSFGWRSVFYFLAVYAFIMLCCFVMFPDSWRRQRSRIYQRALSKGIERAEKEDAKDLKRKARLAKQPQVLDTIPAAPEGTPGTSPGGSTRPITEAGGRMMSESTMVNVILNNDQKQATGKLGKVKVKMMKWLPFGAKEKRIQAENEVEFKPTFRDLNPLPSMALILKQPTNLLILTSSALSFSAQYTIVYTASITLGKPPYNYGSLNIGLVVLAFGIGNILASLLGGKYSDIVLRKLKKKNGGVGNPEMRLRSTVLAMPILIASFLAYAWTAQEKVHIAALVVCLFFAGFSLLWIYSSTLAYVVDANPGASSSAVSCNSMFRGICACVMSQVATPIQNGIGDGGLYTLFAGILAFACACNLLLMVKGEQWRSPEHRWPWQKKREEGNGEKE</sequence>
<dbReference type="SUPFAM" id="SSF103473">
    <property type="entry name" value="MFS general substrate transporter"/>
    <property type="match status" value="1"/>
</dbReference>
<evidence type="ECO:0000256" key="6">
    <source>
        <dbReference type="SAM" id="Phobius"/>
    </source>
</evidence>
<dbReference type="PROSITE" id="PS50850">
    <property type="entry name" value="MFS"/>
    <property type="match status" value="1"/>
</dbReference>
<evidence type="ECO:0000313" key="8">
    <source>
        <dbReference type="EMBL" id="KAL0255402.1"/>
    </source>
</evidence>
<feature type="domain" description="Major facilitator superfamily (MFS) profile" evidence="7">
    <location>
        <begin position="97"/>
        <end position="612"/>
    </location>
</feature>
<protein>
    <recommendedName>
        <fullName evidence="7">Major facilitator superfamily (MFS) profile domain-containing protein</fullName>
    </recommendedName>
</protein>
<feature type="transmembrane region" description="Helical" evidence="6">
    <location>
        <begin position="95"/>
        <end position="115"/>
    </location>
</feature>
<dbReference type="GeneID" id="91987064"/>
<dbReference type="InterPro" id="IPR020846">
    <property type="entry name" value="MFS_dom"/>
</dbReference>
<feature type="transmembrane region" description="Helical" evidence="6">
    <location>
        <begin position="252"/>
        <end position="270"/>
    </location>
</feature>
<dbReference type="Proteomes" id="UP000054399">
    <property type="component" value="Unassembled WGS sequence"/>
</dbReference>
<feature type="compositionally biased region" description="Polar residues" evidence="5">
    <location>
        <begin position="1"/>
        <end position="36"/>
    </location>
</feature>
<reference evidence="9" key="1">
    <citation type="submission" date="2015-01" db="EMBL/GenBank/DDBJ databases">
        <title>The Genome Sequence of Cryptococcus gattii MMRL2647.</title>
        <authorList>
            <consortium name="The Broad Institute Genomics Platform"/>
            <person name="Cuomo C."/>
            <person name="Litvintseva A."/>
            <person name="Chen Y."/>
            <person name="Heitman J."/>
            <person name="Sun S."/>
            <person name="Springer D."/>
            <person name="Dromer F."/>
            <person name="Young S."/>
            <person name="Zeng Q."/>
            <person name="Gargeya S."/>
            <person name="Abouelleil A."/>
            <person name="Alvarado L."/>
            <person name="Chapman S.B."/>
            <person name="Gainer-Dewar J."/>
            <person name="Goldberg J."/>
            <person name="Griggs A."/>
            <person name="Gujja S."/>
            <person name="Hansen M."/>
            <person name="Howarth C."/>
            <person name="Imamovic A."/>
            <person name="Larimer J."/>
            <person name="Murphy C."/>
            <person name="Naylor J."/>
            <person name="Pearson M."/>
            <person name="Priest M."/>
            <person name="Roberts A."/>
            <person name="Saif S."/>
            <person name="Shea T."/>
            <person name="Sykes S."/>
            <person name="Wortman J."/>
            <person name="Nusbaum C."/>
            <person name="Birren B."/>
        </authorList>
    </citation>
    <scope>NUCLEOTIDE SEQUENCE [LARGE SCALE GENOMIC DNA]</scope>
    <source>
        <strain evidence="9">IND107</strain>
    </source>
</reference>
<feature type="region of interest" description="Disordered" evidence="5">
    <location>
        <begin position="316"/>
        <end position="339"/>
    </location>
</feature>
<dbReference type="PANTHER" id="PTHR23502:SF5">
    <property type="entry name" value="QUINIDINE RESISTANCE PROTEIN 3"/>
    <property type="match status" value="1"/>
</dbReference>
<dbReference type="InterPro" id="IPR036259">
    <property type="entry name" value="MFS_trans_sf"/>
</dbReference>
<dbReference type="EMBL" id="ATAM02000001">
    <property type="protein sequence ID" value="KAL0255402.1"/>
    <property type="molecule type" value="Genomic_DNA"/>
</dbReference>
<keyword evidence="9" id="KW-1185">Reference proteome</keyword>
<dbReference type="InterPro" id="IPR011701">
    <property type="entry name" value="MFS"/>
</dbReference>
<reference evidence="8 9" key="2">
    <citation type="submission" date="2024-01" db="EMBL/GenBank/DDBJ databases">
        <title>Comparative genomics of Cryptococcus and Kwoniella reveals pathogenesis evolution and contrasting modes of karyotype evolution via chromosome fusion or intercentromeric recombination.</title>
        <authorList>
            <person name="Coelho M.A."/>
            <person name="David-Palma M."/>
            <person name="Shea T."/>
            <person name="Bowers K."/>
            <person name="Mcginley-Smith S."/>
            <person name="Mohammad A.W."/>
            <person name="Gnirke A."/>
            <person name="Yurkov A.M."/>
            <person name="Nowrousian M."/>
            <person name="Sun S."/>
            <person name="Cuomo C.A."/>
            <person name="Heitman J."/>
        </authorList>
    </citation>
    <scope>NUCLEOTIDE SEQUENCE [LARGE SCALE GENOMIC DNA]</scope>
    <source>
        <strain evidence="8 9">IND107</strain>
    </source>
</reference>
<comment type="caution">
    <text evidence="8">The sequence shown here is derived from an EMBL/GenBank/DDBJ whole genome shotgun (WGS) entry which is preliminary data.</text>
</comment>
<evidence type="ECO:0000256" key="4">
    <source>
        <dbReference type="ARBA" id="ARBA00023136"/>
    </source>
</evidence>
<comment type="subcellular location">
    <subcellularLocation>
        <location evidence="1">Membrane</location>
        <topology evidence="1">Multi-pass membrane protein</topology>
    </subcellularLocation>
</comment>
<proteinExistence type="predicted"/>
<name>A0ABR3C440_9TREE</name>
<dbReference type="Gene3D" id="1.20.1720.10">
    <property type="entry name" value="Multidrug resistance protein D"/>
    <property type="match status" value="1"/>
</dbReference>
<evidence type="ECO:0000256" key="5">
    <source>
        <dbReference type="SAM" id="MobiDB-lite"/>
    </source>
</evidence>
<feature type="compositionally biased region" description="Basic and acidic residues" evidence="5">
    <location>
        <begin position="46"/>
        <end position="68"/>
    </location>
</feature>
<dbReference type="Gene3D" id="1.20.1250.20">
    <property type="entry name" value="MFS general substrate transporter like domains"/>
    <property type="match status" value="1"/>
</dbReference>
<feature type="transmembrane region" description="Helical" evidence="6">
    <location>
        <begin position="222"/>
        <end position="240"/>
    </location>
</feature>
<evidence type="ECO:0000256" key="3">
    <source>
        <dbReference type="ARBA" id="ARBA00022989"/>
    </source>
</evidence>
<feature type="transmembrane region" description="Helical" evidence="6">
    <location>
        <begin position="416"/>
        <end position="440"/>
    </location>
</feature>
<gene>
    <name evidence="8" type="ORF">I308_100206</name>
</gene>
<evidence type="ECO:0000256" key="1">
    <source>
        <dbReference type="ARBA" id="ARBA00004141"/>
    </source>
</evidence>
<feature type="transmembrane region" description="Helical" evidence="6">
    <location>
        <begin position="135"/>
        <end position="155"/>
    </location>
</feature>
<feature type="transmembrane region" description="Helical" evidence="6">
    <location>
        <begin position="162"/>
        <end position="181"/>
    </location>
</feature>
<feature type="region of interest" description="Disordered" evidence="5">
    <location>
        <begin position="1"/>
        <end position="70"/>
    </location>
</feature>
<feature type="compositionally biased region" description="Low complexity" evidence="5">
    <location>
        <begin position="321"/>
        <end position="337"/>
    </location>
</feature>
<evidence type="ECO:0000256" key="2">
    <source>
        <dbReference type="ARBA" id="ARBA00022692"/>
    </source>
</evidence>
<feature type="transmembrane region" description="Helical" evidence="6">
    <location>
        <begin position="520"/>
        <end position="547"/>
    </location>
</feature>
<accession>A0ABR3C440</accession>
<dbReference type="PANTHER" id="PTHR23502">
    <property type="entry name" value="MAJOR FACILITATOR SUPERFAMILY"/>
    <property type="match status" value="1"/>
</dbReference>
<keyword evidence="2 6" id="KW-0812">Transmembrane</keyword>